<comment type="caution">
    <text evidence="1">The sequence shown here is derived from an EMBL/GenBank/DDBJ whole genome shotgun (WGS) entry which is preliminary data.</text>
</comment>
<evidence type="ECO:0000313" key="1">
    <source>
        <dbReference type="EMBL" id="TWJ32466.1"/>
    </source>
</evidence>
<accession>A0A562WQN4</accession>
<organism evidence="1 2">
    <name type="scientific">Geobacter argillaceus</name>
    <dbReference type="NCBI Taxonomy" id="345631"/>
    <lineage>
        <taxon>Bacteria</taxon>
        <taxon>Pseudomonadati</taxon>
        <taxon>Thermodesulfobacteriota</taxon>
        <taxon>Desulfuromonadia</taxon>
        <taxon>Geobacterales</taxon>
        <taxon>Geobacteraceae</taxon>
        <taxon>Geobacter</taxon>
    </lineage>
</organism>
<dbReference type="RefSeq" id="WP_145018847.1">
    <property type="nucleotide sequence ID" value="NZ_VLLN01000004.1"/>
</dbReference>
<name>A0A562WQN4_9BACT</name>
<protein>
    <submittedName>
        <fullName evidence="1">DNA-binding phage protein</fullName>
    </submittedName>
</protein>
<dbReference type="EMBL" id="VLLN01000004">
    <property type="protein sequence ID" value="TWJ32466.1"/>
    <property type="molecule type" value="Genomic_DNA"/>
</dbReference>
<evidence type="ECO:0000313" key="2">
    <source>
        <dbReference type="Proteomes" id="UP000319449"/>
    </source>
</evidence>
<dbReference type="OrthoDB" id="9794662at2"/>
<dbReference type="GO" id="GO:0003677">
    <property type="term" value="F:DNA binding"/>
    <property type="evidence" value="ECO:0007669"/>
    <property type="project" value="UniProtKB-KW"/>
</dbReference>
<gene>
    <name evidence="1" type="ORF">JN12_00906</name>
</gene>
<dbReference type="Proteomes" id="UP000319449">
    <property type="component" value="Unassembled WGS sequence"/>
</dbReference>
<keyword evidence="2" id="KW-1185">Reference proteome</keyword>
<dbReference type="AlphaFoldDB" id="A0A562WQN4"/>
<reference evidence="1 2" key="1">
    <citation type="submission" date="2019-07" db="EMBL/GenBank/DDBJ databases">
        <title>Genomic Encyclopedia of Archaeal and Bacterial Type Strains, Phase II (KMG-II): from individual species to whole genera.</title>
        <authorList>
            <person name="Goeker M."/>
        </authorList>
    </citation>
    <scope>NUCLEOTIDE SEQUENCE [LARGE SCALE GENOMIC DNA]</scope>
    <source>
        <strain evidence="1 2">ATCC BAA-1139</strain>
    </source>
</reference>
<proteinExistence type="predicted"/>
<keyword evidence="1" id="KW-0238">DNA-binding</keyword>
<sequence length="106" mass="11707">MALTRDFKETIKKRVECDPDFAKSLLHEAVDLLLDGDSATAKLILRDLINATVGFERLAAEVQKPSKSLHRMLSASGNPTMENLSTIFATIKKSLHVRIETTVIAV</sequence>